<dbReference type="InterPro" id="IPR014833">
    <property type="entry name" value="TnsA_N"/>
</dbReference>
<evidence type="ECO:0000259" key="2">
    <source>
        <dbReference type="Pfam" id="PF08722"/>
    </source>
</evidence>
<accession>A0A5Q2VAH2</accession>
<protein>
    <submittedName>
        <fullName evidence="3">Heteromeric transposase endonuclease subunit TnsA</fullName>
    </submittedName>
</protein>
<evidence type="ECO:0000313" key="3">
    <source>
        <dbReference type="EMBL" id="QGH61338.1"/>
    </source>
</evidence>
<dbReference type="SUPFAM" id="SSF46785">
    <property type="entry name" value="Winged helix' DNA-binding domain"/>
    <property type="match status" value="1"/>
</dbReference>
<evidence type="ECO:0000313" key="4">
    <source>
        <dbReference type="Proteomes" id="UP000381260"/>
    </source>
</evidence>
<dbReference type="Pfam" id="PF08722">
    <property type="entry name" value="Tn7_TnsA-like_N"/>
    <property type="match status" value="1"/>
</dbReference>
<keyword evidence="3" id="KW-0255">Endonuclease</keyword>
<dbReference type="InterPro" id="IPR011335">
    <property type="entry name" value="Restrct_endonuc-II-like"/>
</dbReference>
<dbReference type="InterPro" id="IPR036390">
    <property type="entry name" value="WH_DNA-bd_sf"/>
</dbReference>
<feature type="domain" description="TnsA endonuclease N-terminal" evidence="2">
    <location>
        <begin position="74"/>
        <end position="164"/>
    </location>
</feature>
<gene>
    <name evidence="3" type="ORF">GHV41_11015</name>
</gene>
<proteinExistence type="predicted"/>
<dbReference type="Pfam" id="PF08721">
    <property type="entry name" value="Tn7_Tnp_TnsA_C"/>
    <property type="match status" value="1"/>
</dbReference>
<dbReference type="GO" id="GO:0004519">
    <property type="term" value="F:endonuclease activity"/>
    <property type="evidence" value="ECO:0007669"/>
    <property type="project" value="UniProtKB-KW"/>
</dbReference>
<dbReference type="Gene3D" id="3.40.1350.10">
    <property type="match status" value="1"/>
</dbReference>
<dbReference type="Gene3D" id="1.10.10.10">
    <property type="entry name" value="Winged helix-like DNA-binding domain superfamily/Winged helix DNA-binding domain"/>
    <property type="match status" value="1"/>
</dbReference>
<dbReference type="InterPro" id="IPR036388">
    <property type="entry name" value="WH-like_DNA-bd_sf"/>
</dbReference>
<dbReference type="InterPro" id="IPR014832">
    <property type="entry name" value="TnsA_C"/>
</dbReference>
<reference evidence="3 4" key="1">
    <citation type="submission" date="2019-11" db="EMBL/GenBank/DDBJ databases">
        <title>The Phosphoenolpyruvate Phosphotransferase System Regulates Serratia proteamaculans 336X Biofilm Formation and Wheat Roots colonization.</title>
        <authorList>
            <person name="Liu F."/>
        </authorList>
    </citation>
    <scope>NUCLEOTIDE SEQUENCE [LARGE SCALE GENOMIC DNA]</scope>
    <source>
        <strain evidence="3 4">336X</strain>
    </source>
</reference>
<keyword evidence="3" id="KW-0378">Hydrolase</keyword>
<dbReference type="Proteomes" id="UP000381260">
    <property type="component" value="Chromosome"/>
</dbReference>
<dbReference type="CDD" id="cd22362">
    <property type="entry name" value="TnsA_endonuclease-like"/>
    <property type="match status" value="1"/>
</dbReference>
<dbReference type="EMBL" id="CP045913">
    <property type="protein sequence ID" value="QGH61338.1"/>
    <property type="molecule type" value="Genomic_DNA"/>
</dbReference>
<name>A0A5Q2VAH2_SERPR</name>
<dbReference type="AlphaFoldDB" id="A0A5Q2VAH2"/>
<dbReference type="InterPro" id="IPR011856">
    <property type="entry name" value="tRNA_endonuc-like_dom_sf"/>
</dbReference>
<dbReference type="GO" id="GO:0003676">
    <property type="term" value="F:nucleic acid binding"/>
    <property type="evidence" value="ECO:0007669"/>
    <property type="project" value="InterPro"/>
</dbReference>
<sequence length="275" mass="31956">MVKSKQSLSETDIASRIKKGRGLGEGKFYQPWIKVHEVPSSGRSHRIWSQKTGRVHHLLSDLELAVFMMLEWLPDTTDIREQYPLRREDTRAIAADLGIKHPGVRGVDQVMSSDFLIDSANEQHRQFAIQVKPLDAFEDVRTIEKLELERRYWQLKLIPWYLVTNNEIDPVVRQNMQWLLPDKSNAVLSQSALEQIPFMESIFQQRPEITVIDICKHIDSSYGLELGQSLRDIRTLVANGLIKFDIFKPFQRCFAGELKFYPLDEMEALRYVGNE</sequence>
<evidence type="ECO:0000259" key="1">
    <source>
        <dbReference type="Pfam" id="PF08721"/>
    </source>
</evidence>
<organism evidence="3 4">
    <name type="scientific">Serratia proteamaculans</name>
    <dbReference type="NCBI Taxonomy" id="28151"/>
    <lineage>
        <taxon>Bacteria</taxon>
        <taxon>Pseudomonadati</taxon>
        <taxon>Pseudomonadota</taxon>
        <taxon>Gammaproteobacteria</taxon>
        <taxon>Enterobacterales</taxon>
        <taxon>Yersiniaceae</taxon>
        <taxon>Serratia</taxon>
    </lineage>
</organism>
<keyword evidence="3" id="KW-0540">Nuclease</keyword>
<feature type="domain" description="TnsA endonuclease C-terminal" evidence="1">
    <location>
        <begin position="167"/>
        <end position="246"/>
    </location>
</feature>
<dbReference type="RefSeq" id="WP_153858538.1">
    <property type="nucleotide sequence ID" value="NZ_CP045913.1"/>
</dbReference>
<dbReference type="SUPFAM" id="SSF52980">
    <property type="entry name" value="Restriction endonuclease-like"/>
    <property type="match status" value="1"/>
</dbReference>